<dbReference type="Proteomes" id="UP000217289">
    <property type="component" value="Chromosome"/>
</dbReference>
<keyword evidence="6" id="KW-1185">Reference proteome</keyword>
<evidence type="ECO:0000313" key="5">
    <source>
        <dbReference type="EMBL" id="ATB29316.1"/>
    </source>
</evidence>
<keyword evidence="2" id="KW-0175">Coiled coil</keyword>
<dbReference type="InterPro" id="IPR006665">
    <property type="entry name" value="OmpA-like"/>
</dbReference>
<keyword evidence="1 3" id="KW-0472">Membrane</keyword>
<dbReference type="InterPro" id="IPR036737">
    <property type="entry name" value="OmpA-like_sf"/>
</dbReference>
<dbReference type="KEGG" id="mbd:MEBOL_002765"/>
<dbReference type="Pfam" id="PF00691">
    <property type="entry name" value="OmpA"/>
    <property type="match status" value="1"/>
</dbReference>
<dbReference type="EMBL" id="CP022163">
    <property type="protein sequence ID" value="ATB29316.1"/>
    <property type="molecule type" value="Genomic_DNA"/>
</dbReference>
<name>A0A250IEE0_9BACT</name>
<dbReference type="PANTHER" id="PTHR30329:SF21">
    <property type="entry name" value="LIPOPROTEIN YIAD-RELATED"/>
    <property type="match status" value="1"/>
</dbReference>
<dbReference type="RefSeq" id="WP_157774946.1">
    <property type="nucleotide sequence ID" value="NZ_CP022163.1"/>
</dbReference>
<dbReference type="PROSITE" id="PS51123">
    <property type="entry name" value="OMPA_2"/>
    <property type="match status" value="1"/>
</dbReference>
<evidence type="ECO:0000259" key="4">
    <source>
        <dbReference type="PROSITE" id="PS51123"/>
    </source>
</evidence>
<dbReference type="InterPro" id="IPR050330">
    <property type="entry name" value="Bact_OuterMem_StrucFunc"/>
</dbReference>
<dbReference type="SUPFAM" id="SSF103088">
    <property type="entry name" value="OmpA-like"/>
    <property type="match status" value="1"/>
</dbReference>
<feature type="domain" description="OmpA-like" evidence="4">
    <location>
        <begin position="129"/>
        <end position="255"/>
    </location>
</feature>
<evidence type="ECO:0000313" key="6">
    <source>
        <dbReference type="Proteomes" id="UP000217289"/>
    </source>
</evidence>
<dbReference type="Gene3D" id="3.30.1330.60">
    <property type="entry name" value="OmpA-like domain"/>
    <property type="match status" value="1"/>
</dbReference>
<dbReference type="PANTHER" id="PTHR30329">
    <property type="entry name" value="STATOR ELEMENT OF FLAGELLAR MOTOR COMPLEX"/>
    <property type="match status" value="1"/>
</dbReference>
<dbReference type="GO" id="GO:0016020">
    <property type="term" value="C:membrane"/>
    <property type="evidence" value="ECO:0007669"/>
    <property type="project" value="UniProtKB-UniRule"/>
</dbReference>
<dbReference type="AlphaFoldDB" id="A0A250IEE0"/>
<evidence type="ECO:0000256" key="3">
    <source>
        <dbReference type="SAM" id="Phobius"/>
    </source>
</evidence>
<organism evidence="5 6">
    <name type="scientific">Melittangium boletus DSM 14713</name>
    <dbReference type="NCBI Taxonomy" id="1294270"/>
    <lineage>
        <taxon>Bacteria</taxon>
        <taxon>Pseudomonadati</taxon>
        <taxon>Myxococcota</taxon>
        <taxon>Myxococcia</taxon>
        <taxon>Myxococcales</taxon>
        <taxon>Cystobacterineae</taxon>
        <taxon>Archangiaceae</taxon>
        <taxon>Melittangium</taxon>
    </lineage>
</organism>
<sequence length="255" mass="27809">MDITVDELEERRSTRWTGWLLLGTLGVVAAGGWGASRSISALVTRTEQLEREAAESEARVEELQVLREGLTRRVRLLEQQQQRAQVSHRAASARRAGELSARRDAARLALETTLKEERERGIVYLEEAEGQLRVGLVDPLLFAPQGTELTPEGEALLTRVGAALNVDGHLVQVASYPDASPSPTAWELSTARAVTVTHQLARTSKLPPERLVAMGYGPSRPVGLEEAPTPTPRLEVRLVPAPALDAARARAVGRR</sequence>
<gene>
    <name evidence="5" type="ORF">MEBOL_002765</name>
</gene>
<feature type="coiled-coil region" evidence="2">
    <location>
        <begin position="39"/>
        <end position="80"/>
    </location>
</feature>
<accession>A0A250IEE0</accession>
<evidence type="ECO:0000256" key="2">
    <source>
        <dbReference type="SAM" id="Coils"/>
    </source>
</evidence>
<reference evidence="5 6" key="1">
    <citation type="submission" date="2017-06" db="EMBL/GenBank/DDBJ databases">
        <authorList>
            <person name="Kim H.J."/>
            <person name="Triplett B.A."/>
        </authorList>
    </citation>
    <scope>NUCLEOTIDE SEQUENCE [LARGE SCALE GENOMIC DNA]</scope>
    <source>
        <strain evidence="5 6">DSM 14713</strain>
    </source>
</reference>
<protein>
    <recommendedName>
        <fullName evidence="4">OmpA-like domain-containing protein</fullName>
    </recommendedName>
</protein>
<dbReference type="OrthoDB" id="9783110at2"/>
<keyword evidence="3" id="KW-0812">Transmembrane</keyword>
<proteinExistence type="predicted"/>
<evidence type="ECO:0000256" key="1">
    <source>
        <dbReference type="PROSITE-ProRule" id="PRU00473"/>
    </source>
</evidence>
<feature type="transmembrane region" description="Helical" evidence="3">
    <location>
        <begin position="16"/>
        <end position="35"/>
    </location>
</feature>
<keyword evidence="3" id="KW-1133">Transmembrane helix</keyword>